<reference evidence="8 9" key="1">
    <citation type="journal article" date="2017" name="ISME J.">
        <title>Energy and carbon metabolisms in a deep terrestrial subsurface fluid microbial community.</title>
        <authorList>
            <person name="Momper L."/>
            <person name="Jungbluth S.P."/>
            <person name="Lee M.D."/>
            <person name="Amend J.P."/>
        </authorList>
    </citation>
    <scope>NUCLEOTIDE SEQUENCE [LARGE SCALE GENOMIC DNA]</scope>
    <source>
        <strain evidence="8">SURF_17</strain>
    </source>
</reference>
<evidence type="ECO:0000256" key="3">
    <source>
        <dbReference type="ARBA" id="ARBA00022679"/>
    </source>
</evidence>
<evidence type="ECO:0000313" key="8">
    <source>
        <dbReference type="EMBL" id="RJP70313.1"/>
    </source>
</evidence>
<gene>
    <name evidence="8" type="ORF">C4532_09455</name>
</gene>
<dbReference type="PANTHER" id="PTHR47099">
    <property type="entry name" value="METHYLCOBAMIDE:COM METHYLTRANSFERASE MTBA"/>
    <property type="match status" value="1"/>
</dbReference>
<dbReference type="GO" id="GO:0006779">
    <property type="term" value="P:porphyrin-containing compound biosynthetic process"/>
    <property type="evidence" value="ECO:0007669"/>
    <property type="project" value="InterPro"/>
</dbReference>
<dbReference type="GO" id="GO:0046872">
    <property type="term" value="F:metal ion binding"/>
    <property type="evidence" value="ECO:0007669"/>
    <property type="project" value="UniProtKB-KW"/>
</dbReference>
<dbReference type="NCBIfam" id="NF004889">
    <property type="entry name" value="PRK06252.1"/>
    <property type="match status" value="1"/>
</dbReference>
<dbReference type="GO" id="GO:0015948">
    <property type="term" value="P:methanogenesis"/>
    <property type="evidence" value="ECO:0007669"/>
    <property type="project" value="UniProtKB-KW"/>
</dbReference>
<dbReference type="Pfam" id="PF01208">
    <property type="entry name" value="URO-D"/>
    <property type="match status" value="1"/>
</dbReference>
<evidence type="ECO:0000259" key="7">
    <source>
        <dbReference type="Pfam" id="PF01208"/>
    </source>
</evidence>
<comment type="caution">
    <text evidence="8">The sequence shown here is derived from an EMBL/GenBank/DDBJ whole genome shotgun (WGS) entry which is preliminary data.</text>
</comment>
<evidence type="ECO:0000256" key="5">
    <source>
        <dbReference type="ARBA" id="ARBA00022833"/>
    </source>
</evidence>
<dbReference type="InterPro" id="IPR052024">
    <property type="entry name" value="Methanogen_methyltrans"/>
</dbReference>
<dbReference type="GO" id="GO:0008168">
    <property type="term" value="F:methyltransferase activity"/>
    <property type="evidence" value="ECO:0007669"/>
    <property type="project" value="UniProtKB-KW"/>
</dbReference>
<dbReference type="PANTHER" id="PTHR47099:SF1">
    <property type="entry name" value="METHYLCOBAMIDE:COM METHYLTRANSFERASE MTBA"/>
    <property type="match status" value="1"/>
</dbReference>
<dbReference type="Proteomes" id="UP000285961">
    <property type="component" value="Unassembled WGS sequence"/>
</dbReference>
<dbReference type="InterPro" id="IPR000257">
    <property type="entry name" value="Uroporphyrinogen_deCOase"/>
</dbReference>
<keyword evidence="4" id="KW-0479">Metal-binding</keyword>
<evidence type="ECO:0000256" key="1">
    <source>
        <dbReference type="ARBA" id="ARBA00001947"/>
    </source>
</evidence>
<keyword evidence="3 8" id="KW-0808">Transferase</keyword>
<dbReference type="NCBIfam" id="TIGR01463">
    <property type="entry name" value="mtaA_cmuA"/>
    <property type="match status" value="1"/>
</dbReference>
<organism evidence="8 9">
    <name type="scientific">Candidatus Abyssobacteria bacterium SURF_17</name>
    <dbReference type="NCBI Taxonomy" id="2093361"/>
    <lineage>
        <taxon>Bacteria</taxon>
        <taxon>Pseudomonadati</taxon>
        <taxon>Candidatus Hydrogenedentota</taxon>
        <taxon>Candidatus Abyssobacteria</taxon>
    </lineage>
</organism>
<dbReference type="EC" id="2.1.1.-" evidence="8"/>
<accession>A0A419EYT7</accession>
<keyword evidence="6" id="KW-0484">Methanogenesis</keyword>
<evidence type="ECO:0000256" key="2">
    <source>
        <dbReference type="ARBA" id="ARBA00022603"/>
    </source>
</evidence>
<dbReference type="EMBL" id="QZKI01000071">
    <property type="protein sequence ID" value="RJP70313.1"/>
    <property type="molecule type" value="Genomic_DNA"/>
</dbReference>
<dbReference type="SUPFAM" id="SSF51726">
    <property type="entry name" value="UROD/MetE-like"/>
    <property type="match status" value="1"/>
</dbReference>
<evidence type="ECO:0000256" key="4">
    <source>
        <dbReference type="ARBA" id="ARBA00022723"/>
    </source>
</evidence>
<keyword evidence="2 8" id="KW-0489">Methyltransferase</keyword>
<keyword evidence="5" id="KW-0862">Zinc</keyword>
<dbReference type="InterPro" id="IPR006360">
    <property type="entry name" value="Mtase_MtaA_CmuA"/>
</dbReference>
<protein>
    <submittedName>
        <fullName evidence="8">MtaA/CmuA family methyltransferase</fullName>
        <ecNumber evidence="8">2.1.1.-</ecNumber>
    </submittedName>
</protein>
<evidence type="ECO:0000256" key="6">
    <source>
        <dbReference type="ARBA" id="ARBA00022994"/>
    </source>
</evidence>
<feature type="domain" description="Uroporphyrinogen decarboxylase (URO-D)" evidence="7">
    <location>
        <begin position="6"/>
        <end position="340"/>
    </location>
</feature>
<evidence type="ECO:0000313" key="9">
    <source>
        <dbReference type="Proteomes" id="UP000285961"/>
    </source>
</evidence>
<name>A0A419EYT7_9BACT</name>
<dbReference type="GO" id="GO:0004853">
    <property type="term" value="F:uroporphyrinogen decarboxylase activity"/>
    <property type="evidence" value="ECO:0007669"/>
    <property type="project" value="InterPro"/>
</dbReference>
<dbReference type="AlphaFoldDB" id="A0A419EYT7"/>
<proteinExistence type="predicted"/>
<comment type="cofactor">
    <cofactor evidence="1">
        <name>Zn(2+)</name>
        <dbReference type="ChEBI" id="CHEBI:29105"/>
    </cofactor>
</comment>
<dbReference type="InterPro" id="IPR038071">
    <property type="entry name" value="UROD/MetE-like_sf"/>
</dbReference>
<dbReference type="Gene3D" id="3.20.20.210">
    <property type="match status" value="1"/>
</dbReference>
<sequence>MSVGKTSREKVLELLNGKRNGELLCFSGMGNVTTEGMKQTGIRFAESHTDASKMAALAATTHKLFGFECAVIPFDVAIEAEIVGCPINFYTRSHPLEILYPTVKEKVIRSAGDIKLPSDLSRAGRVPLVTEALNLLSDDLKGAVAIGTYIMGPFTIAGQTMELSDLLKISLKKPEEVAEVLAVYTELVIQLAETYSAAGADYITIREMGACSDVLRPALFKQLVEPQLRRIFDQAPHPLVLHICGKSNGIMDSMNRVGAGALSVDQKNDLRETRKTIGPKPILLGNFDPFNILVKGTPSDVKRAVQECVNGGVDAVWPGCDIWPTVPTENMNALMQAVKNARKGRN</sequence>
<dbReference type="GO" id="GO:0032259">
    <property type="term" value="P:methylation"/>
    <property type="evidence" value="ECO:0007669"/>
    <property type="project" value="UniProtKB-KW"/>
</dbReference>
<dbReference type="GO" id="GO:0006730">
    <property type="term" value="P:one-carbon metabolic process"/>
    <property type="evidence" value="ECO:0007669"/>
    <property type="project" value="InterPro"/>
</dbReference>